<proteinExistence type="predicted"/>
<comment type="caution">
    <text evidence="1">The sequence shown here is derived from an EMBL/GenBank/DDBJ whole genome shotgun (WGS) entry which is preliminary data.</text>
</comment>
<dbReference type="EMBL" id="QCYK01000001">
    <property type="protein sequence ID" value="PUZ28776.1"/>
    <property type="molecule type" value="Genomic_DNA"/>
</dbReference>
<reference evidence="1 2" key="1">
    <citation type="submission" date="2018-04" db="EMBL/GenBank/DDBJ databases">
        <title>Chitinophaga fuyangensis sp. nov., isolated from soil in a chemical factory.</title>
        <authorList>
            <person name="Chen K."/>
        </authorList>
    </citation>
    <scope>NUCLEOTIDE SEQUENCE [LARGE SCALE GENOMIC DNA]</scope>
    <source>
        <strain evidence="1 2">LY-1</strain>
    </source>
</reference>
<protein>
    <submittedName>
        <fullName evidence="1">Uncharacterized protein</fullName>
    </submittedName>
</protein>
<dbReference type="InterPro" id="IPR046230">
    <property type="entry name" value="DUF6263"/>
</dbReference>
<organism evidence="1 2">
    <name type="scientific">Chitinophaga parva</name>
    <dbReference type="NCBI Taxonomy" id="2169414"/>
    <lineage>
        <taxon>Bacteria</taxon>
        <taxon>Pseudomonadati</taxon>
        <taxon>Bacteroidota</taxon>
        <taxon>Chitinophagia</taxon>
        <taxon>Chitinophagales</taxon>
        <taxon>Chitinophagaceae</taxon>
        <taxon>Chitinophaga</taxon>
    </lineage>
</organism>
<name>A0A2T7BM95_9BACT</name>
<accession>A0A2T7BM95</accession>
<dbReference type="AlphaFoldDB" id="A0A2T7BM95"/>
<dbReference type="Proteomes" id="UP000244450">
    <property type="component" value="Unassembled WGS sequence"/>
</dbReference>
<keyword evidence="2" id="KW-1185">Reference proteome</keyword>
<dbReference type="Pfam" id="PF19777">
    <property type="entry name" value="DUF6263"/>
    <property type="match status" value="1"/>
</dbReference>
<sequence>MCASLPVLRAQDYVDLSYNFQKGQQFQLEQKSRTESYLTVQDMMQRSTRDFQDVLVIDVTDAVPGKATLTLHYKDLRFNFNAHNQNIMVDAKVDNEKEPFQAAIKNLLNHAFTVELQSFGIVKSVNGLDEVVDSACTAAFGSLKADEKTAYTRLVKEQFGAKAFQAWLEQLLVIYPAHGIKTGTQWNETLPLRAGLKGDIDFFWNLQTWDSETAKVGGTGKIKTDKQENVQLEDGYTANAEISGNLQSDYLVTRSSGLPAIAVQNTELNGNYTYKADKSKGLKKDLQVPVKIITNASYKIKQMK</sequence>
<evidence type="ECO:0000313" key="2">
    <source>
        <dbReference type="Proteomes" id="UP000244450"/>
    </source>
</evidence>
<gene>
    <name evidence="1" type="ORF">DCC81_04630</name>
</gene>
<evidence type="ECO:0000313" key="1">
    <source>
        <dbReference type="EMBL" id="PUZ28776.1"/>
    </source>
</evidence>